<accession>A0ABD3G9B7</accession>
<keyword evidence="2" id="KW-1185">Reference proteome</keyword>
<organism evidence="1 2">
    <name type="scientific">Phytophthora oleae</name>
    <dbReference type="NCBI Taxonomy" id="2107226"/>
    <lineage>
        <taxon>Eukaryota</taxon>
        <taxon>Sar</taxon>
        <taxon>Stramenopiles</taxon>
        <taxon>Oomycota</taxon>
        <taxon>Peronosporomycetes</taxon>
        <taxon>Peronosporales</taxon>
        <taxon>Peronosporaceae</taxon>
        <taxon>Phytophthora</taxon>
    </lineage>
</organism>
<gene>
    <name evidence="1" type="ORF">V7S43_000349</name>
</gene>
<name>A0ABD3G9B7_9STRA</name>
<evidence type="ECO:0000313" key="1">
    <source>
        <dbReference type="EMBL" id="KAL3674394.1"/>
    </source>
</evidence>
<comment type="caution">
    <text evidence="1">The sequence shown here is derived from an EMBL/GenBank/DDBJ whole genome shotgun (WGS) entry which is preliminary data.</text>
</comment>
<dbReference type="AlphaFoldDB" id="A0ABD3G9B7"/>
<protein>
    <submittedName>
        <fullName evidence="1">Uncharacterized protein</fullName>
    </submittedName>
</protein>
<dbReference type="Proteomes" id="UP001632037">
    <property type="component" value="Unassembled WGS sequence"/>
</dbReference>
<evidence type="ECO:0000313" key="2">
    <source>
        <dbReference type="Proteomes" id="UP001632037"/>
    </source>
</evidence>
<sequence>MPTHTKLWRSSCGRIQTREIIEPRQLDNQVFSLRSLHPRWGEGSVKRCSKASIDRRRQARLAGTHWAGLKIQSGDEWLPRFTWAHVTEQAIAELNLAAVCLVNSFEAEAGFSFSLALLITSDLRCRPSCTHPSLTTATNYNPLKCTRDCDFDQ</sequence>
<reference evidence="1 2" key="1">
    <citation type="submission" date="2024-09" db="EMBL/GenBank/DDBJ databases">
        <title>Genome sequencing and assembly of Phytophthora oleae, isolate VK10A, causative agent of rot of olive drupes.</title>
        <authorList>
            <person name="Conti Taguali S."/>
            <person name="Riolo M."/>
            <person name="La Spada F."/>
            <person name="Cacciola S.O."/>
            <person name="Dionisio G."/>
        </authorList>
    </citation>
    <scope>NUCLEOTIDE SEQUENCE [LARGE SCALE GENOMIC DNA]</scope>
    <source>
        <strain evidence="1 2">VK10A</strain>
    </source>
</reference>
<proteinExistence type="predicted"/>
<dbReference type="EMBL" id="JBIMZQ010000001">
    <property type="protein sequence ID" value="KAL3674394.1"/>
    <property type="molecule type" value="Genomic_DNA"/>
</dbReference>